<name>A0AAV6W563_9LAMI</name>
<dbReference type="Proteomes" id="UP000826271">
    <property type="component" value="Unassembled WGS sequence"/>
</dbReference>
<proteinExistence type="predicted"/>
<evidence type="ECO:0000313" key="2">
    <source>
        <dbReference type="Proteomes" id="UP000826271"/>
    </source>
</evidence>
<evidence type="ECO:0000313" key="1">
    <source>
        <dbReference type="EMBL" id="KAG8363725.1"/>
    </source>
</evidence>
<organism evidence="1 2">
    <name type="scientific">Buddleja alternifolia</name>
    <dbReference type="NCBI Taxonomy" id="168488"/>
    <lineage>
        <taxon>Eukaryota</taxon>
        <taxon>Viridiplantae</taxon>
        <taxon>Streptophyta</taxon>
        <taxon>Embryophyta</taxon>
        <taxon>Tracheophyta</taxon>
        <taxon>Spermatophyta</taxon>
        <taxon>Magnoliopsida</taxon>
        <taxon>eudicotyledons</taxon>
        <taxon>Gunneridae</taxon>
        <taxon>Pentapetalae</taxon>
        <taxon>asterids</taxon>
        <taxon>lamiids</taxon>
        <taxon>Lamiales</taxon>
        <taxon>Scrophulariaceae</taxon>
        <taxon>Buddlejeae</taxon>
        <taxon>Buddleja</taxon>
    </lineage>
</organism>
<comment type="caution">
    <text evidence="1">The sequence shown here is derived from an EMBL/GenBank/DDBJ whole genome shotgun (WGS) entry which is preliminary data.</text>
</comment>
<keyword evidence="2" id="KW-1185">Reference proteome</keyword>
<protein>
    <submittedName>
        <fullName evidence="1">Uncharacterized protein</fullName>
    </submittedName>
</protein>
<dbReference type="EMBL" id="WHWC01000019">
    <property type="protein sequence ID" value="KAG8363725.1"/>
    <property type="molecule type" value="Genomic_DNA"/>
</dbReference>
<reference evidence="1" key="1">
    <citation type="submission" date="2019-10" db="EMBL/GenBank/DDBJ databases">
        <authorList>
            <person name="Zhang R."/>
            <person name="Pan Y."/>
            <person name="Wang J."/>
            <person name="Ma R."/>
            <person name="Yu S."/>
        </authorList>
    </citation>
    <scope>NUCLEOTIDE SEQUENCE</scope>
    <source>
        <strain evidence="1">LA-IB0</strain>
        <tissue evidence="1">Leaf</tissue>
    </source>
</reference>
<gene>
    <name evidence="1" type="ORF">BUALT_Bualt19G0052200</name>
</gene>
<dbReference type="AlphaFoldDB" id="A0AAV6W563"/>
<sequence length="154" mass="16540">MSRPVKQKKYRRPDGRKKIIPEAVGATAHQERTSIGEAVLDLSMKSLDHNNDDNGVLYNGSIRKSASGTADLKELSGVTTRATVSESLVIEKVPSSGFEERNNNVEQISSLASVSVITMDVKSNAKDTDDCFPESNFASSWTLGSAPVAELAAL</sequence>
<accession>A0AAV6W563</accession>